<dbReference type="Pfam" id="PF16132">
    <property type="entry name" value="DUF4843"/>
    <property type="match status" value="1"/>
</dbReference>
<proteinExistence type="predicted"/>
<protein>
    <submittedName>
        <fullName evidence="1">DUF4843 domain-containing protein</fullName>
    </submittedName>
</protein>
<dbReference type="EMBL" id="JACYTQ010000001">
    <property type="protein sequence ID" value="MBD8487758.1"/>
    <property type="molecule type" value="Genomic_DNA"/>
</dbReference>
<gene>
    <name evidence="1" type="ORF">IFO69_03250</name>
</gene>
<organism evidence="1 2">
    <name type="scientific">Echinicola arenosa</name>
    <dbReference type="NCBI Taxonomy" id="2774144"/>
    <lineage>
        <taxon>Bacteria</taxon>
        <taxon>Pseudomonadati</taxon>
        <taxon>Bacteroidota</taxon>
        <taxon>Cytophagia</taxon>
        <taxon>Cytophagales</taxon>
        <taxon>Cyclobacteriaceae</taxon>
        <taxon>Echinicola</taxon>
    </lineage>
</organism>
<evidence type="ECO:0000313" key="2">
    <source>
        <dbReference type="Proteomes" id="UP000647133"/>
    </source>
</evidence>
<reference evidence="1 2" key="1">
    <citation type="submission" date="2020-09" db="EMBL/GenBank/DDBJ databases">
        <title>Echinicola sp. CAU 1574 isolated from sand of Sido Beach.</title>
        <authorList>
            <person name="Kim W."/>
        </authorList>
    </citation>
    <scope>NUCLEOTIDE SEQUENCE [LARGE SCALE GENOMIC DNA]</scope>
    <source>
        <strain evidence="1 2">CAU 1574</strain>
    </source>
</reference>
<name>A0ABR9AIS8_9BACT</name>
<dbReference type="InterPro" id="IPR032299">
    <property type="entry name" value="DUF4843"/>
</dbReference>
<sequence>MKNTIRNIFLFIVIVMCWSCVEDELMTYTSSTDSIYFTFSKKEEPAIPFDSIYYSVGLVPADFTDSLVSIPVKIMGNKKDYDRAFSVELSEKSTAVEGTNFKIENELVIPAGAVESAIQIRLFKTPDIAEDTVMIGFDLLPNEYFNTEMKNYVNEFGEIEVSHVNFELYLTGTVSEPQNWFAPFLGPFSLKKLMLMNEVLGIDPLTFSKGRLEISKMMYFGKAMKRYLDLQRAAGNTVYEEDGTEMEMGAYF</sequence>
<comment type="caution">
    <text evidence="1">The sequence shown here is derived from an EMBL/GenBank/DDBJ whole genome shotgun (WGS) entry which is preliminary data.</text>
</comment>
<keyword evidence="2" id="KW-1185">Reference proteome</keyword>
<dbReference type="RefSeq" id="WP_192008213.1">
    <property type="nucleotide sequence ID" value="NZ_JACYTQ010000001.1"/>
</dbReference>
<dbReference type="Proteomes" id="UP000647133">
    <property type="component" value="Unassembled WGS sequence"/>
</dbReference>
<accession>A0ABR9AIS8</accession>
<evidence type="ECO:0000313" key="1">
    <source>
        <dbReference type="EMBL" id="MBD8487758.1"/>
    </source>
</evidence>